<accession>W6ZYH6</accession>
<dbReference type="RefSeq" id="XP_008819052.1">
    <property type="nucleotide sequence ID" value="XM_008820830.1"/>
</dbReference>
<keyword evidence="3" id="KW-1185">Reference proteome</keyword>
<dbReference type="VEuPathDB" id="PlasmoDB:C922_05258"/>
<reference evidence="2 3" key="1">
    <citation type="submission" date="2013-02" db="EMBL/GenBank/DDBJ databases">
        <title>The Genome Sequence of Plasmodium inui San Antonio 1.</title>
        <authorList>
            <consortium name="The Broad Institute Genome Sequencing Platform"/>
            <consortium name="The Broad Institute Genome Sequencing Center for Infectious Disease"/>
            <person name="Neafsey D."/>
            <person name="Cheeseman I."/>
            <person name="Volkman S."/>
            <person name="Adams J."/>
            <person name="Walker B."/>
            <person name="Young S.K."/>
            <person name="Zeng Q."/>
            <person name="Gargeya S."/>
            <person name="Fitzgerald M."/>
            <person name="Haas B."/>
            <person name="Abouelleil A."/>
            <person name="Alvarado L."/>
            <person name="Arachchi H.M."/>
            <person name="Berlin A.M."/>
            <person name="Chapman S.B."/>
            <person name="Dewar J."/>
            <person name="Goldberg J."/>
            <person name="Griggs A."/>
            <person name="Gujja S."/>
            <person name="Hansen M."/>
            <person name="Howarth C."/>
            <person name="Imamovic A."/>
            <person name="Larimer J."/>
            <person name="McCowan C."/>
            <person name="Murphy C."/>
            <person name="Neiman D."/>
            <person name="Pearson M."/>
            <person name="Priest M."/>
            <person name="Roberts A."/>
            <person name="Saif S."/>
            <person name="Shea T."/>
            <person name="Sisk P."/>
            <person name="Sykes S."/>
            <person name="Wortman J."/>
            <person name="Nusbaum C."/>
            <person name="Birren B."/>
        </authorList>
    </citation>
    <scope>NUCLEOTIDE SEQUENCE [LARGE SCALE GENOMIC DNA]</scope>
    <source>
        <strain evidence="2 3">San Antonio 1</strain>
    </source>
</reference>
<protein>
    <submittedName>
        <fullName evidence="2">Uncharacterized protein</fullName>
    </submittedName>
</protein>
<dbReference type="AlphaFoldDB" id="W6ZYH6"/>
<gene>
    <name evidence="2" type="ORF">C922_05258</name>
</gene>
<dbReference type="Proteomes" id="UP000030640">
    <property type="component" value="Unassembled WGS sequence"/>
</dbReference>
<evidence type="ECO:0000313" key="2">
    <source>
        <dbReference type="EMBL" id="EUD64355.1"/>
    </source>
</evidence>
<organism evidence="2 3">
    <name type="scientific">Plasmodium inui San Antonio 1</name>
    <dbReference type="NCBI Taxonomy" id="1237626"/>
    <lineage>
        <taxon>Eukaryota</taxon>
        <taxon>Sar</taxon>
        <taxon>Alveolata</taxon>
        <taxon>Apicomplexa</taxon>
        <taxon>Aconoidasida</taxon>
        <taxon>Haemosporida</taxon>
        <taxon>Plasmodiidae</taxon>
        <taxon>Plasmodium</taxon>
        <taxon>Plasmodium (Plasmodium)</taxon>
    </lineage>
</organism>
<evidence type="ECO:0000313" key="3">
    <source>
        <dbReference type="Proteomes" id="UP000030640"/>
    </source>
</evidence>
<evidence type="ECO:0000256" key="1">
    <source>
        <dbReference type="SAM" id="MobiDB-lite"/>
    </source>
</evidence>
<proteinExistence type="predicted"/>
<feature type="region of interest" description="Disordered" evidence="1">
    <location>
        <begin position="1"/>
        <end position="59"/>
    </location>
</feature>
<dbReference type="GeneID" id="20040532"/>
<sequence length="59" mass="6864">MRAQHRGVGGPAPQNPESQTDEPEIKSDMKEEDHIAKNMRREPKIWERHNEDSTLKTEP</sequence>
<name>W6ZYH6_9APIC</name>
<dbReference type="EMBL" id="KI965508">
    <property type="protein sequence ID" value="EUD64355.1"/>
    <property type="molecule type" value="Genomic_DNA"/>
</dbReference>
<feature type="compositionally biased region" description="Basic and acidic residues" evidence="1">
    <location>
        <begin position="23"/>
        <end position="59"/>
    </location>
</feature>